<keyword evidence="6 7" id="KW-0998">Cell outer membrane</keyword>
<dbReference type="InterPro" id="IPR008969">
    <property type="entry name" value="CarboxyPept-like_regulatory"/>
</dbReference>
<dbReference type="InterPro" id="IPR039426">
    <property type="entry name" value="TonB-dep_rcpt-like"/>
</dbReference>
<organism evidence="10 11">
    <name type="scientific">Parabacteroides faecis</name>
    <dbReference type="NCBI Taxonomy" id="1217282"/>
    <lineage>
        <taxon>Bacteria</taxon>
        <taxon>Pseudomonadati</taxon>
        <taxon>Bacteroidota</taxon>
        <taxon>Bacteroidia</taxon>
        <taxon>Bacteroidales</taxon>
        <taxon>Tannerellaceae</taxon>
        <taxon>Parabacteroides</taxon>
    </lineage>
</organism>
<dbReference type="InterPro" id="IPR023996">
    <property type="entry name" value="TonB-dep_OMP_SusC/RagA"/>
</dbReference>
<evidence type="ECO:0000256" key="5">
    <source>
        <dbReference type="ARBA" id="ARBA00023136"/>
    </source>
</evidence>
<dbReference type="Gene3D" id="2.60.40.1120">
    <property type="entry name" value="Carboxypeptidase-like, regulatory domain"/>
    <property type="match status" value="1"/>
</dbReference>
<evidence type="ECO:0000256" key="8">
    <source>
        <dbReference type="SAM" id="SignalP"/>
    </source>
</evidence>
<dbReference type="NCBIfam" id="TIGR04057">
    <property type="entry name" value="SusC_RagA_signa"/>
    <property type="match status" value="1"/>
</dbReference>
<protein>
    <submittedName>
        <fullName evidence="10">TonB-linked SusC/RagA family outer membrane protein</fullName>
    </submittedName>
</protein>
<keyword evidence="4 7" id="KW-0812">Transmembrane</keyword>
<dbReference type="Gene3D" id="2.40.170.20">
    <property type="entry name" value="TonB-dependent receptor, beta-barrel domain"/>
    <property type="match status" value="1"/>
</dbReference>
<dbReference type="Proteomes" id="UP000533637">
    <property type="component" value="Unassembled WGS sequence"/>
</dbReference>
<evidence type="ECO:0000259" key="9">
    <source>
        <dbReference type="Pfam" id="PF07715"/>
    </source>
</evidence>
<feature type="domain" description="TonB-dependent receptor plug" evidence="9">
    <location>
        <begin position="218"/>
        <end position="325"/>
    </location>
</feature>
<evidence type="ECO:0000256" key="1">
    <source>
        <dbReference type="ARBA" id="ARBA00004571"/>
    </source>
</evidence>
<evidence type="ECO:0000256" key="7">
    <source>
        <dbReference type="PROSITE-ProRule" id="PRU01360"/>
    </source>
</evidence>
<dbReference type="NCBIfam" id="TIGR04056">
    <property type="entry name" value="OMP_RagA_SusC"/>
    <property type="match status" value="1"/>
</dbReference>
<dbReference type="InterPro" id="IPR023997">
    <property type="entry name" value="TonB-dep_OMP_SusC/RagA_CS"/>
</dbReference>
<comment type="caution">
    <text evidence="10">The sequence shown here is derived from an EMBL/GenBank/DDBJ whole genome shotgun (WGS) entry which is preliminary data.</text>
</comment>
<dbReference type="Pfam" id="PF13715">
    <property type="entry name" value="CarbopepD_reg_2"/>
    <property type="match status" value="1"/>
</dbReference>
<comment type="similarity">
    <text evidence="7">Belongs to the TonB-dependent receptor family.</text>
</comment>
<dbReference type="SUPFAM" id="SSF56935">
    <property type="entry name" value="Porins"/>
    <property type="match status" value="1"/>
</dbReference>
<dbReference type="InterPro" id="IPR012910">
    <property type="entry name" value="Plug_dom"/>
</dbReference>
<sequence length="1096" mass="122065">MNYLKKTGKLMATACMIAGLPLVSGAASASKLQTHVMSVQMESASLKELFELIEQKFDYTFLIRNNDIDLNERVSLDMRNRSVEEILRIALKNQHADFIVNDNRIVVYKVNSKPESIKSFEKQVTQQEIKITGTVYDAVTGDPVIGANVIVKGTTNGTSTDFDGNFTMEAPAGATLVVSYIGYLPIEVKAASEMKIKIKEDTQNLDEVVVVGYTVQKKESLTGAMQVISNEKLMDSTSPTVENLLSGKAPGVYVTTGGGQPGAAGKVVIRGKSTVNGSTDPLWIVDGVIVGSSAGSLNPADIESMSILKDAASTAIYGSQGANGVIVVTTKKGKTGKATINASVKLGVNQLHRGNLDMMNGAELYDYYDSFANKGAIPSYFTPDLRDRNFDWWKEGTHLGLAQDYNLSVSGGSENIKTYASIGVYDEDGAVKGYDYTRYNLRFNVDYKATDWLTIKPKVWATRSDIMDQQHDISSIMYVDFPWDSPYDENGELIQQYKPTNWINSDATNYLYDNQWNYEKKTSYEFMGNFDFDIKLTDWLTFASVNNYKYGSTALKNYKDPRSQGGKADKGLLQDKTTSYYRVYSNQLLRFNKVFDKHSVNAILAYEWNTYTQEIKDQTAASFAPGFSVADVAVTPKKTKGSQSEWAVQSYLFNANYAYDNRYLLSFSFRRDGASNFGQNAKYGNFFSISGGWNIHQEEFFKASDWVQQLKLRASYGSVGNRPTQLYPQYTLYNLGSGYNGDPGAYIYQVKNDDLTWEKTYTAGVGIDAILFDRLTINLDYYNKKTTDLLYYVPLPGVTGVTGVYRNVGSVKNNGFEASLSMDILKGKDWNWNISANIGLNRNKVTELYGGKSQIITGNAGTNTYIYMDKVVMPGHDVDTWYGTEWAGVDTETGSPLWFTTNEQGERVTTSSYGEASKNQVVLGKQTPDFYGGFSTDVSWKNFDLSAVFGYSVGGKIFNYDRSMYDSDGAYVNYNQMNLKKGWNRWEKPGDIATHPKAEYGNKSQSSRGSSRYLEDASYLRLRSLTLGYNVPTAKIPYIDHLRLFFSGENLFVVSGFSGIDPELPVNEVSKSGQNGVAIAPYPQVRKFMFGLNVTF</sequence>
<evidence type="ECO:0000256" key="2">
    <source>
        <dbReference type="ARBA" id="ARBA00022448"/>
    </source>
</evidence>
<evidence type="ECO:0000256" key="3">
    <source>
        <dbReference type="ARBA" id="ARBA00022452"/>
    </source>
</evidence>
<proteinExistence type="inferred from homology"/>
<dbReference type="SUPFAM" id="SSF49464">
    <property type="entry name" value="Carboxypeptidase regulatory domain-like"/>
    <property type="match status" value="1"/>
</dbReference>
<dbReference type="PROSITE" id="PS52016">
    <property type="entry name" value="TONB_DEPENDENT_REC_3"/>
    <property type="match status" value="1"/>
</dbReference>
<dbReference type="Gene3D" id="2.170.130.10">
    <property type="entry name" value="TonB-dependent receptor, plug domain"/>
    <property type="match status" value="1"/>
</dbReference>
<reference evidence="10 11" key="1">
    <citation type="submission" date="2020-08" db="EMBL/GenBank/DDBJ databases">
        <title>Genomic Encyclopedia of Type Strains, Phase IV (KMG-IV): sequencing the most valuable type-strain genomes for metagenomic binning, comparative biology and taxonomic classification.</title>
        <authorList>
            <person name="Goeker M."/>
        </authorList>
    </citation>
    <scope>NUCLEOTIDE SEQUENCE [LARGE SCALE GENOMIC DNA]</scope>
    <source>
        <strain evidence="10 11">DSM 102983</strain>
    </source>
</reference>
<keyword evidence="3 7" id="KW-1134">Transmembrane beta strand</keyword>
<evidence type="ECO:0000256" key="6">
    <source>
        <dbReference type="ARBA" id="ARBA00023237"/>
    </source>
</evidence>
<feature type="signal peptide" evidence="8">
    <location>
        <begin position="1"/>
        <end position="29"/>
    </location>
</feature>
<gene>
    <name evidence="10" type="ORF">GGQ57_003921</name>
</gene>
<name>A0ABR6KSW4_9BACT</name>
<dbReference type="InterPro" id="IPR036942">
    <property type="entry name" value="Beta-barrel_TonB_sf"/>
</dbReference>
<keyword evidence="8" id="KW-0732">Signal</keyword>
<keyword evidence="5 7" id="KW-0472">Membrane</keyword>
<evidence type="ECO:0000313" key="10">
    <source>
        <dbReference type="EMBL" id="MBB4623997.1"/>
    </source>
</evidence>
<dbReference type="Pfam" id="PF07715">
    <property type="entry name" value="Plug"/>
    <property type="match status" value="1"/>
</dbReference>
<feature type="chain" id="PRO_5045910809" evidence="8">
    <location>
        <begin position="30"/>
        <end position="1096"/>
    </location>
</feature>
<accession>A0ABR6KSW4</accession>
<comment type="subcellular location">
    <subcellularLocation>
        <location evidence="1 7">Cell outer membrane</location>
        <topology evidence="1 7">Multi-pass membrane protein</topology>
    </subcellularLocation>
</comment>
<dbReference type="EMBL" id="JACHOC010000008">
    <property type="protein sequence ID" value="MBB4623997.1"/>
    <property type="molecule type" value="Genomic_DNA"/>
</dbReference>
<keyword evidence="11" id="KW-1185">Reference proteome</keyword>
<dbReference type="InterPro" id="IPR037066">
    <property type="entry name" value="Plug_dom_sf"/>
</dbReference>
<evidence type="ECO:0000313" key="11">
    <source>
        <dbReference type="Proteomes" id="UP000533637"/>
    </source>
</evidence>
<evidence type="ECO:0000256" key="4">
    <source>
        <dbReference type="ARBA" id="ARBA00022692"/>
    </source>
</evidence>
<keyword evidence="2 7" id="KW-0813">Transport</keyword>
<dbReference type="RefSeq" id="WP_183671830.1">
    <property type="nucleotide sequence ID" value="NZ_BMPB01000011.1"/>
</dbReference>